<comment type="subcellular location">
    <subcellularLocation>
        <location evidence="1">Cell membrane</location>
        <topology evidence="1">Multi-pass membrane protein</topology>
    </subcellularLocation>
</comment>
<evidence type="ECO:0000313" key="8">
    <source>
        <dbReference type="Proteomes" id="UP000003706"/>
    </source>
</evidence>
<dbReference type="GO" id="GO:0005886">
    <property type="term" value="C:plasma membrane"/>
    <property type="evidence" value="ECO:0007669"/>
    <property type="project" value="UniProtKB-SubCell"/>
</dbReference>
<feature type="transmembrane region" description="Helical" evidence="6">
    <location>
        <begin position="56"/>
        <end position="81"/>
    </location>
</feature>
<feature type="transmembrane region" description="Helical" evidence="6">
    <location>
        <begin position="6"/>
        <end position="23"/>
    </location>
</feature>
<dbReference type="PANTHER" id="PTHR38601:SF1">
    <property type="entry name" value="HYDROGENASE-4 COMPONENT E"/>
    <property type="match status" value="1"/>
</dbReference>
<organism evidence="7 8">
    <name type="scientific">Methanotorris formicicus Mc-S-70</name>
    <dbReference type="NCBI Taxonomy" id="647171"/>
    <lineage>
        <taxon>Archaea</taxon>
        <taxon>Methanobacteriati</taxon>
        <taxon>Methanobacteriota</taxon>
        <taxon>Methanomada group</taxon>
        <taxon>Methanococci</taxon>
        <taxon>Methanococcales</taxon>
        <taxon>Methanocaldococcaceae</taxon>
        <taxon>Methanotorris</taxon>
    </lineage>
</organism>
<dbReference type="PANTHER" id="PTHR38601">
    <property type="entry name" value="HYDROGENASE-4 COMPONENT E"/>
    <property type="match status" value="1"/>
</dbReference>
<comment type="caution">
    <text evidence="7">The sequence shown here is derived from an EMBL/GenBank/DDBJ whole genome shotgun (WGS) entry which is preliminary data.</text>
</comment>
<name>H1L1D8_9EURY</name>
<gene>
    <name evidence="7" type="ORF">MetfoDRAFT_1862</name>
</gene>
<keyword evidence="2" id="KW-1003">Cell membrane</keyword>
<protein>
    <recommendedName>
        <fullName evidence="9">Hydrogenase</fullName>
    </recommendedName>
</protein>
<keyword evidence="5 6" id="KW-0472">Membrane</keyword>
<keyword evidence="8" id="KW-1185">Reference proteome</keyword>
<keyword evidence="4 6" id="KW-1133">Transmembrane helix</keyword>
<keyword evidence="3 6" id="KW-0812">Transmembrane</keyword>
<feature type="transmembrane region" description="Helical" evidence="6">
    <location>
        <begin position="30"/>
        <end position="50"/>
    </location>
</feature>
<reference evidence="7 8" key="1">
    <citation type="submission" date="2011-09" db="EMBL/GenBank/DDBJ databases">
        <title>The draft genome of Methanotorris formicicus Mc-S-70.</title>
        <authorList>
            <consortium name="US DOE Joint Genome Institute (JGI-PGF)"/>
            <person name="Lucas S."/>
            <person name="Han J."/>
            <person name="Lapidus A."/>
            <person name="Cheng J.-F."/>
            <person name="Goodwin L."/>
            <person name="Pitluck S."/>
            <person name="Peters L."/>
            <person name="Land M.L."/>
            <person name="Hauser L."/>
            <person name="Sieprawska-Lupa M."/>
            <person name="Takai K."/>
            <person name="Miyazaki J."/>
            <person name="Whitman W."/>
            <person name="Woyke T.J."/>
        </authorList>
    </citation>
    <scope>NUCLEOTIDE SEQUENCE [LARGE SCALE GENOMIC DNA]</scope>
    <source>
        <strain evidence="7 8">Mc-S-70</strain>
    </source>
</reference>
<dbReference type="Proteomes" id="UP000003706">
    <property type="component" value="Unassembled WGS sequence"/>
</dbReference>
<feature type="transmembrane region" description="Helical" evidence="6">
    <location>
        <begin position="174"/>
        <end position="195"/>
    </location>
</feature>
<accession>H1L1D8</accession>
<proteinExistence type="predicted"/>
<evidence type="ECO:0000313" key="7">
    <source>
        <dbReference type="EMBL" id="EHP83801.1"/>
    </source>
</evidence>
<feature type="transmembrane region" description="Helical" evidence="6">
    <location>
        <begin position="125"/>
        <end position="144"/>
    </location>
</feature>
<evidence type="ECO:0000256" key="5">
    <source>
        <dbReference type="ARBA" id="ARBA00023136"/>
    </source>
</evidence>
<evidence type="ECO:0000256" key="4">
    <source>
        <dbReference type="ARBA" id="ARBA00022989"/>
    </source>
</evidence>
<evidence type="ECO:0000256" key="6">
    <source>
        <dbReference type="SAM" id="Phobius"/>
    </source>
</evidence>
<dbReference type="AlphaFoldDB" id="H1L1D8"/>
<feature type="transmembrane region" description="Helical" evidence="6">
    <location>
        <begin position="93"/>
        <end position="113"/>
    </location>
</feature>
<evidence type="ECO:0000256" key="3">
    <source>
        <dbReference type="ARBA" id="ARBA00022692"/>
    </source>
</evidence>
<dbReference type="STRING" id="647171.MetfoDRAFT_1862"/>
<dbReference type="RefSeq" id="WP_007045282.1">
    <property type="nucleotide sequence ID" value="NZ_AGJL01000072.1"/>
</dbReference>
<evidence type="ECO:0000256" key="1">
    <source>
        <dbReference type="ARBA" id="ARBA00004651"/>
    </source>
</evidence>
<dbReference type="OrthoDB" id="65517at2157"/>
<dbReference type="PATRIC" id="fig|647171.4.peg.1800"/>
<sequence>MIEMVYYERLIIAFIIGTVLFALNTHRLFSLVKTIAIQSFLVSLLTIVLGGGEITFYGLVIALSTLIIRSFFIPSFLIYATRKANLKRELNPLIGYRASLFFGLIVIFIAHIWSGYLDFDISKKLLFIGGITLIIPALFLLMARKKAITQVSSYLMLENGISIVGLMIGKNMQYIVEFGILLDILICVMLMTIIINQINKLYTPQSYKKED</sequence>
<evidence type="ECO:0000256" key="2">
    <source>
        <dbReference type="ARBA" id="ARBA00022475"/>
    </source>
</evidence>
<dbReference type="EMBL" id="AGJL01000072">
    <property type="protein sequence ID" value="EHP83801.1"/>
    <property type="molecule type" value="Genomic_DNA"/>
</dbReference>
<dbReference type="InterPro" id="IPR038730">
    <property type="entry name" value="HyfE-like"/>
</dbReference>
<evidence type="ECO:0008006" key="9">
    <source>
        <dbReference type="Google" id="ProtNLM"/>
    </source>
</evidence>